<reference evidence="1 2" key="1">
    <citation type="submission" date="2023-11" db="EMBL/GenBank/DDBJ databases">
        <title>Halocaridina rubra genome assembly.</title>
        <authorList>
            <person name="Smith C."/>
        </authorList>
    </citation>
    <scope>NUCLEOTIDE SEQUENCE [LARGE SCALE GENOMIC DNA]</scope>
    <source>
        <strain evidence="1">EP-1</strain>
        <tissue evidence="1">Whole</tissue>
    </source>
</reference>
<evidence type="ECO:0000313" key="1">
    <source>
        <dbReference type="EMBL" id="KAK7072965.1"/>
    </source>
</evidence>
<proteinExistence type="predicted"/>
<organism evidence="1 2">
    <name type="scientific">Halocaridina rubra</name>
    <name type="common">Hawaiian red shrimp</name>
    <dbReference type="NCBI Taxonomy" id="373956"/>
    <lineage>
        <taxon>Eukaryota</taxon>
        <taxon>Metazoa</taxon>
        <taxon>Ecdysozoa</taxon>
        <taxon>Arthropoda</taxon>
        <taxon>Crustacea</taxon>
        <taxon>Multicrustacea</taxon>
        <taxon>Malacostraca</taxon>
        <taxon>Eumalacostraca</taxon>
        <taxon>Eucarida</taxon>
        <taxon>Decapoda</taxon>
        <taxon>Pleocyemata</taxon>
        <taxon>Caridea</taxon>
        <taxon>Atyoidea</taxon>
        <taxon>Atyidae</taxon>
        <taxon>Halocaridina</taxon>
    </lineage>
</organism>
<name>A0AAN8X6D8_HALRR</name>
<gene>
    <name evidence="1" type="ORF">SK128_009695</name>
</gene>
<sequence>MGSHNARNWGEENPHVTVEHVNDSPKVIVFCAISKNHLHGQFFFEGNVTGDPFFITEITAAS</sequence>
<dbReference type="Proteomes" id="UP001381693">
    <property type="component" value="Unassembled WGS sequence"/>
</dbReference>
<protein>
    <submittedName>
        <fullName evidence="1">Uncharacterized protein</fullName>
    </submittedName>
</protein>
<evidence type="ECO:0000313" key="2">
    <source>
        <dbReference type="Proteomes" id="UP001381693"/>
    </source>
</evidence>
<dbReference type="EMBL" id="JAXCGZ010013287">
    <property type="protein sequence ID" value="KAK7072965.1"/>
    <property type="molecule type" value="Genomic_DNA"/>
</dbReference>
<comment type="caution">
    <text evidence="1">The sequence shown here is derived from an EMBL/GenBank/DDBJ whole genome shotgun (WGS) entry which is preliminary data.</text>
</comment>
<keyword evidence="2" id="KW-1185">Reference proteome</keyword>
<dbReference type="AlphaFoldDB" id="A0AAN8X6D8"/>
<accession>A0AAN8X6D8</accession>